<dbReference type="GO" id="GO:1990961">
    <property type="term" value="P:xenobiotic detoxification by transmembrane export across the plasma membrane"/>
    <property type="evidence" value="ECO:0007669"/>
    <property type="project" value="InterPro"/>
</dbReference>
<reference evidence="9" key="1">
    <citation type="journal article" date="2018" name="Int. J. Syst. Evol. Microbiol.">
        <title>Neptunicella marina gen. nov., sp. nov., isolated from surface seawater.</title>
        <authorList>
            <person name="Liu X."/>
            <person name="Lai Q."/>
            <person name="Du Y."/>
            <person name="Zhang X."/>
            <person name="Liu Z."/>
            <person name="Sun F."/>
            <person name="Shao Z."/>
        </authorList>
    </citation>
    <scope>NUCLEOTIDE SEQUENCE</scope>
    <source>
        <strain evidence="9">S27-2</strain>
    </source>
</reference>
<sequence>MKKTLIKPLVVAVIVIGAIYWWMQSSGTTEQAIKYHTQPVTRGNIESTVNTAGTISPVVTVDVGSELSGLISQLNVDFNDEVTSGQVIARIDDRTVQSRLKQSEADLASAKASLAQLQAALTKAKTEEALAEREFKRTKELRDKNLISASELDISETQYELAKVSIDTAKAAIIAGEARVMQSQSSLEQVKLDLDRTFIRSPVNGVIIDRQVDKGQAVSASLSAPTLFSIAQDLVKMQIEADVDEADIGRIKQDQPVRFSVDAFPNRKFDGVVSQVRKAATVTNNVVTYKVIISLENKDLSLLPGMTANVDIILGQRNDVLRVANSALRFSPPESATNNDAQQSMDDRAAEMARQLGLNSDQQKKLEAVMQKMQAQMREMRDNRSSMPGPPGNIREQMQKLRAQNEGELRSFLTPEQMEKYQAMQNQRRSSFAKTRGQGMQRGTVWVLRDGEPHKVNVRVGISDTENSEIVSEQLQAGDNVIVRAQRISQ</sequence>
<dbReference type="Gene3D" id="2.40.50.100">
    <property type="match status" value="1"/>
</dbReference>
<gene>
    <name evidence="9" type="ORF">H8B19_04860</name>
</gene>
<evidence type="ECO:0000256" key="4">
    <source>
        <dbReference type="SAM" id="Coils"/>
    </source>
</evidence>
<dbReference type="InterPro" id="IPR030190">
    <property type="entry name" value="MacA_alpha-hairpin_sf"/>
</dbReference>
<proteinExistence type="inferred from homology"/>
<evidence type="ECO:0000313" key="10">
    <source>
        <dbReference type="Proteomes" id="UP000601768"/>
    </source>
</evidence>
<dbReference type="AlphaFoldDB" id="A0A8J6IRZ8"/>
<comment type="caution">
    <text evidence="9">The sequence shown here is derived from an EMBL/GenBank/DDBJ whole genome shotgun (WGS) entry which is preliminary data.</text>
</comment>
<dbReference type="Pfam" id="PF25917">
    <property type="entry name" value="BSH_RND"/>
    <property type="match status" value="1"/>
</dbReference>
<name>A0A8J6IRZ8_9ALTE</name>
<feature type="domain" description="Multidrug resistance protein MdtA-like alpha-helical hairpin" evidence="6">
    <location>
        <begin position="114"/>
        <end position="196"/>
    </location>
</feature>
<dbReference type="FunFam" id="2.40.30.170:FF:000010">
    <property type="entry name" value="Efflux RND transporter periplasmic adaptor subunit"/>
    <property type="match status" value="1"/>
</dbReference>
<feature type="domain" description="CusB-like beta-barrel" evidence="8">
    <location>
        <begin position="239"/>
        <end position="312"/>
    </location>
</feature>
<evidence type="ECO:0000259" key="8">
    <source>
        <dbReference type="Pfam" id="PF25954"/>
    </source>
</evidence>
<reference evidence="9" key="2">
    <citation type="submission" date="2020-08" db="EMBL/GenBank/DDBJ databases">
        <authorList>
            <person name="Lai Q."/>
        </authorList>
    </citation>
    <scope>NUCLEOTIDE SEQUENCE</scope>
    <source>
        <strain evidence="9">S27-2</strain>
    </source>
</reference>
<feature type="domain" description="Multidrug resistance protein MdtA-like barrel-sandwich hybrid" evidence="7">
    <location>
        <begin position="60"/>
        <end position="225"/>
    </location>
</feature>
<evidence type="ECO:0000256" key="5">
    <source>
        <dbReference type="SAM" id="Phobius"/>
    </source>
</evidence>
<dbReference type="GO" id="GO:0022857">
    <property type="term" value="F:transmembrane transporter activity"/>
    <property type="evidence" value="ECO:0007669"/>
    <property type="project" value="InterPro"/>
</dbReference>
<dbReference type="GO" id="GO:0019898">
    <property type="term" value="C:extrinsic component of membrane"/>
    <property type="evidence" value="ECO:0007669"/>
    <property type="project" value="InterPro"/>
</dbReference>
<dbReference type="InterPro" id="IPR058792">
    <property type="entry name" value="Beta-barrel_RND_2"/>
</dbReference>
<keyword evidence="3 4" id="KW-0175">Coiled coil</keyword>
<dbReference type="RefSeq" id="WP_186505671.1">
    <property type="nucleotide sequence ID" value="NZ_JACNEP010000003.1"/>
</dbReference>
<dbReference type="GO" id="GO:1990195">
    <property type="term" value="C:macrolide transmembrane transporter complex"/>
    <property type="evidence" value="ECO:0007669"/>
    <property type="project" value="InterPro"/>
</dbReference>
<evidence type="ECO:0000259" key="7">
    <source>
        <dbReference type="Pfam" id="PF25917"/>
    </source>
</evidence>
<keyword evidence="5" id="KW-1133">Transmembrane helix</keyword>
<evidence type="ECO:0000256" key="3">
    <source>
        <dbReference type="ARBA" id="ARBA00023054"/>
    </source>
</evidence>
<dbReference type="Pfam" id="PF25876">
    <property type="entry name" value="HH_MFP_RND"/>
    <property type="match status" value="1"/>
</dbReference>
<protein>
    <submittedName>
        <fullName evidence="9">Efflux RND transporter periplasmic adaptor subunit</fullName>
    </submittedName>
</protein>
<accession>A0A8J6IRZ8</accession>
<dbReference type="PANTHER" id="PTHR32347">
    <property type="entry name" value="EFFLUX SYSTEM COMPONENT YKNX-RELATED"/>
    <property type="match status" value="1"/>
</dbReference>
<dbReference type="EMBL" id="JACNEP010000003">
    <property type="protein sequence ID" value="MBC3765194.1"/>
    <property type="molecule type" value="Genomic_DNA"/>
</dbReference>
<evidence type="ECO:0000259" key="6">
    <source>
        <dbReference type="Pfam" id="PF25876"/>
    </source>
</evidence>
<organism evidence="9 10">
    <name type="scientific">Neptunicella marina</name>
    <dbReference type="NCBI Taxonomy" id="2125989"/>
    <lineage>
        <taxon>Bacteria</taxon>
        <taxon>Pseudomonadati</taxon>
        <taxon>Pseudomonadota</taxon>
        <taxon>Gammaproteobacteria</taxon>
        <taxon>Alteromonadales</taxon>
        <taxon>Alteromonadaceae</taxon>
        <taxon>Neptunicella</taxon>
    </lineage>
</organism>
<keyword evidence="5" id="KW-0812">Transmembrane</keyword>
<dbReference type="InterPro" id="IPR058624">
    <property type="entry name" value="MdtA-like_HH"/>
</dbReference>
<dbReference type="GO" id="GO:0030313">
    <property type="term" value="C:cell envelope"/>
    <property type="evidence" value="ECO:0007669"/>
    <property type="project" value="UniProtKB-SubCell"/>
</dbReference>
<comment type="similarity">
    <text evidence="2">Belongs to the membrane fusion protein (MFP) (TC 8.A.1) family.</text>
</comment>
<keyword evidence="10" id="KW-1185">Reference proteome</keyword>
<dbReference type="Proteomes" id="UP000601768">
    <property type="component" value="Unassembled WGS sequence"/>
</dbReference>
<dbReference type="PANTHER" id="PTHR32347:SF14">
    <property type="entry name" value="EFFLUX SYSTEM COMPONENT YKNX-RELATED"/>
    <property type="match status" value="1"/>
</dbReference>
<dbReference type="SUPFAM" id="SSF111369">
    <property type="entry name" value="HlyD-like secretion proteins"/>
    <property type="match status" value="1"/>
</dbReference>
<dbReference type="Pfam" id="PF25954">
    <property type="entry name" value="Beta-barrel_RND_2"/>
    <property type="match status" value="1"/>
</dbReference>
<dbReference type="Gene3D" id="6.10.140.1990">
    <property type="match status" value="1"/>
</dbReference>
<dbReference type="InterPro" id="IPR050465">
    <property type="entry name" value="UPF0194_transport"/>
</dbReference>
<evidence type="ECO:0000313" key="9">
    <source>
        <dbReference type="EMBL" id="MBC3765194.1"/>
    </source>
</evidence>
<keyword evidence="5" id="KW-0472">Membrane</keyword>
<evidence type="ECO:0000256" key="2">
    <source>
        <dbReference type="ARBA" id="ARBA00009477"/>
    </source>
</evidence>
<dbReference type="InterPro" id="IPR058625">
    <property type="entry name" value="MdtA-like_BSH"/>
</dbReference>
<dbReference type="Gene3D" id="2.40.420.20">
    <property type="match status" value="1"/>
</dbReference>
<feature type="coiled-coil region" evidence="4">
    <location>
        <begin position="100"/>
        <end position="134"/>
    </location>
</feature>
<feature type="transmembrane region" description="Helical" evidence="5">
    <location>
        <begin position="5"/>
        <end position="23"/>
    </location>
</feature>
<dbReference type="NCBIfam" id="TIGR01730">
    <property type="entry name" value="RND_mfp"/>
    <property type="match status" value="1"/>
</dbReference>
<evidence type="ECO:0000256" key="1">
    <source>
        <dbReference type="ARBA" id="ARBA00004196"/>
    </source>
</evidence>
<dbReference type="Gene3D" id="2.40.30.170">
    <property type="match status" value="1"/>
</dbReference>
<dbReference type="InterPro" id="IPR006143">
    <property type="entry name" value="RND_pump_MFP"/>
</dbReference>
<comment type="subcellular location">
    <subcellularLocation>
        <location evidence="1">Cell envelope</location>
    </subcellularLocation>
</comment>